<dbReference type="GO" id="GO:0004792">
    <property type="term" value="F:thiosulfate-cyanide sulfurtransferase activity"/>
    <property type="evidence" value="ECO:0007669"/>
    <property type="project" value="InterPro"/>
</dbReference>
<reference evidence="4" key="1">
    <citation type="journal article" date="2021" name="PeerJ">
        <title>Extensive microbial diversity within the chicken gut microbiome revealed by metagenomics and culture.</title>
        <authorList>
            <person name="Gilroy R."/>
            <person name="Ravi A."/>
            <person name="Getino M."/>
            <person name="Pursley I."/>
            <person name="Horton D.L."/>
            <person name="Alikhan N.F."/>
            <person name="Baker D."/>
            <person name="Gharbi K."/>
            <person name="Hall N."/>
            <person name="Watson M."/>
            <person name="Adriaenssens E.M."/>
            <person name="Foster-Nyarko E."/>
            <person name="Jarju S."/>
            <person name="Secka A."/>
            <person name="Antonio M."/>
            <person name="Oren A."/>
            <person name="Chaudhuri R.R."/>
            <person name="La Ragione R."/>
            <person name="Hildebrand F."/>
            <person name="Pallen M.J."/>
        </authorList>
    </citation>
    <scope>NUCLEOTIDE SEQUENCE</scope>
    <source>
        <strain evidence="4">ChiW4-1371</strain>
    </source>
</reference>
<comment type="caution">
    <text evidence="4">The sequence shown here is derived from an EMBL/GenBank/DDBJ whole genome shotgun (WGS) entry which is preliminary data.</text>
</comment>
<dbReference type="Pfam" id="PF00581">
    <property type="entry name" value="Rhodanese"/>
    <property type="match status" value="1"/>
</dbReference>
<gene>
    <name evidence="4" type="ORF">H9804_05355</name>
</gene>
<dbReference type="PROSITE" id="PS00683">
    <property type="entry name" value="RHODANESE_2"/>
    <property type="match status" value="1"/>
</dbReference>
<dbReference type="PANTHER" id="PTHR11364:SF27">
    <property type="entry name" value="SULFURTRANSFERASE"/>
    <property type="match status" value="1"/>
</dbReference>
<dbReference type="AlphaFoldDB" id="A0A9D2GUF0"/>
<dbReference type="Proteomes" id="UP000824176">
    <property type="component" value="Unassembled WGS sequence"/>
</dbReference>
<evidence type="ECO:0000313" key="5">
    <source>
        <dbReference type="Proteomes" id="UP000824176"/>
    </source>
</evidence>
<dbReference type="InterPro" id="IPR036873">
    <property type="entry name" value="Rhodanese-like_dom_sf"/>
</dbReference>
<evidence type="ECO:0000259" key="3">
    <source>
        <dbReference type="PROSITE" id="PS50206"/>
    </source>
</evidence>
<dbReference type="InterPro" id="IPR001307">
    <property type="entry name" value="Thiosulphate_STrfase_CS"/>
</dbReference>
<dbReference type="Gene3D" id="3.40.250.10">
    <property type="entry name" value="Rhodanese-like domain"/>
    <property type="match status" value="2"/>
</dbReference>
<dbReference type="InterPro" id="IPR045078">
    <property type="entry name" value="TST/MPST-like"/>
</dbReference>
<dbReference type="InterPro" id="IPR001763">
    <property type="entry name" value="Rhodanese-like_dom"/>
</dbReference>
<evidence type="ECO:0000256" key="1">
    <source>
        <dbReference type="ARBA" id="ARBA00022679"/>
    </source>
</evidence>
<dbReference type="PANTHER" id="PTHR11364">
    <property type="entry name" value="THIOSULFATE SULFERTANSFERASE"/>
    <property type="match status" value="1"/>
</dbReference>
<accession>A0A9D2GUF0</accession>
<protein>
    <recommendedName>
        <fullName evidence="3">Rhodanese domain-containing protein</fullName>
    </recommendedName>
</protein>
<evidence type="ECO:0000256" key="2">
    <source>
        <dbReference type="ARBA" id="ARBA00022737"/>
    </source>
</evidence>
<feature type="domain" description="Rhodanese" evidence="3">
    <location>
        <begin position="340"/>
        <end position="397"/>
    </location>
</feature>
<proteinExistence type="predicted"/>
<keyword evidence="2" id="KW-0677">Repeat</keyword>
<sequence>MVSKMYTKSFMLLKLLLITLFLITVLAACKKQTVDSYYELDSKAGSAIIEPMELKKYIDNGLKTDDGKKVLLLHVTKQDGSLPEKTIKGAYPFSQEEYLMEKRSDGVAPNGAMVAGGAKVDKFLSKYGVDNNTVIVLTSHDLTNQMIYRTFWALKYWGFSNKALKVLNGANYYFFGEFAKENNIANIDSYKAAPADVSKITPSTFSVRDLPGNYIDSVRAPFGEIIEYAKAGKMKSDASGEVAVISTIDAKKPVKSNGQVVTYTIYDSNAIDGRIKGATQLAYVPVKSGGYSSSWALYLDAKLSEDGKFTITGGKGTFKTPEQIREMVKGFTENNGKTTKNASFLENLDKNPDKRILFHCFTGRTTAPHWFVFREILGYHNAAVYDGSWQEWSSYSAYYPADAANASYARIIVGEDDPNTYDKQNTDYIFWNGDKFVMSDNKTAPELETENLKTFIEKWDVTKYTDFATLGMESYYEDDEVYFYPLTNPNIDNLYAGDAKEINKEDKAYQGK</sequence>
<name>A0A9D2GUF0_9BACT</name>
<dbReference type="PROSITE" id="PS51257">
    <property type="entry name" value="PROKAR_LIPOPROTEIN"/>
    <property type="match status" value="1"/>
</dbReference>
<evidence type="ECO:0000313" key="4">
    <source>
        <dbReference type="EMBL" id="HIZ89349.1"/>
    </source>
</evidence>
<dbReference type="EMBL" id="DXAQ01000085">
    <property type="protein sequence ID" value="HIZ89349.1"/>
    <property type="molecule type" value="Genomic_DNA"/>
</dbReference>
<organism evidence="4 5">
    <name type="scientific">Candidatus Mucispirillum faecigallinarum</name>
    <dbReference type="NCBI Taxonomy" id="2838699"/>
    <lineage>
        <taxon>Bacteria</taxon>
        <taxon>Pseudomonadati</taxon>
        <taxon>Deferribacterota</taxon>
        <taxon>Deferribacteres</taxon>
        <taxon>Deferribacterales</taxon>
        <taxon>Mucispirillaceae</taxon>
        <taxon>Mucispirillum</taxon>
    </lineage>
</organism>
<dbReference type="PROSITE" id="PS50206">
    <property type="entry name" value="RHODANESE_3"/>
    <property type="match status" value="1"/>
</dbReference>
<keyword evidence="1" id="KW-0808">Transferase</keyword>
<reference evidence="4" key="2">
    <citation type="submission" date="2021-04" db="EMBL/GenBank/DDBJ databases">
        <authorList>
            <person name="Gilroy R."/>
        </authorList>
    </citation>
    <scope>NUCLEOTIDE SEQUENCE</scope>
    <source>
        <strain evidence="4">ChiW4-1371</strain>
    </source>
</reference>
<dbReference type="SUPFAM" id="SSF52821">
    <property type="entry name" value="Rhodanese/Cell cycle control phosphatase"/>
    <property type="match status" value="2"/>
</dbReference>